<dbReference type="EMBL" id="JBBBZM010000011">
    <property type="protein sequence ID" value="KAL0639492.1"/>
    <property type="molecule type" value="Genomic_DNA"/>
</dbReference>
<evidence type="ECO:0000256" key="1">
    <source>
        <dbReference type="SAM" id="MobiDB-lite"/>
    </source>
</evidence>
<dbReference type="CDD" id="cd00085">
    <property type="entry name" value="HNHc"/>
    <property type="match status" value="1"/>
</dbReference>
<evidence type="ECO:0000313" key="3">
    <source>
        <dbReference type="Proteomes" id="UP001447188"/>
    </source>
</evidence>
<dbReference type="Proteomes" id="UP001447188">
    <property type="component" value="Unassembled WGS sequence"/>
</dbReference>
<evidence type="ECO:0000313" key="2">
    <source>
        <dbReference type="EMBL" id="KAL0639492.1"/>
    </source>
</evidence>
<accession>A0ABR3GUU0</accession>
<keyword evidence="3" id="KW-1185">Reference proteome</keyword>
<comment type="caution">
    <text evidence="2">The sequence shown here is derived from an EMBL/GenBank/DDBJ whole genome shotgun (WGS) entry which is preliminary data.</text>
</comment>
<dbReference type="InterPro" id="IPR003615">
    <property type="entry name" value="HNH_nuc"/>
</dbReference>
<proteinExistence type="predicted"/>
<evidence type="ECO:0008006" key="4">
    <source>
        <dbReference type="Google" id="ProtNLM"/>
    </source>
</evidence>
<reference evidence="2 3" key="1">
    <citation type="submission" date="2024-02" db="EMBL/GenBank/DDBJ databases">
        <title>Discinaceae phylogenomics.</title>
        <authorList>
            <person name="Dirks A.C."/>
            <person name="James T.Y."/>
        </authorList>
    </citation>
    <scope>NUCLEOTIDE SEQUENCE [LARGE SCALE GENOMIC DNA]</scope>
    <source>
        <strain evidence="2 3">ACD0624</strain>
    </source>
</reference>
<organism evidence="2 3">
    <name type="scientific">Discina gigas</name>
    <dbReference type="NCBI Taxonomy" id="1032678"/>
    <lineage>
        <taxon>Eukaryota</taxon>
        <taxon>Fungi</taxon>
        <taxon>Dikarya</taxon>
        <taxon>Ascomycota</taxon>
        <taxon>Pezizomycotina</taxon>
        <taxon>Pezizomycetes</taxon>
        <taxon>Pezizales</taxon>
        <taxon>Discinaceae</taxon>
        <taxon>Discina</taxon>
    </lineage>
</organism>
<protein>
    <recommendedName>
        <fullName evidence="4">HNH nuclease domain-containing protein</fullName>
    </recommendedName>
</protein>
<feature type="region of interest" description="Disordered" evidence="1">
    <location>
        <begin position="225"/>
        <end position="260"/>
    </location>
</feature>
<sequence>MAERPSTIGLFPTISDPEPAPSARRMRPLACEVISLATKNRVISDSHSLCWLCGLNGSHITHVIPRSDQLIFDDLHGSGLLTFSNLNSFPNLIYLCSECNFRYDDRFPAWTFLPTDLDPFIAAEQAYHDLRTESYPTRVPRPEPPQTILYTRYQVRPSYTLSLVLERHPTKEWGGSSVAVITRSARISCGLKRLGAGLSGIPDDVAMKLQHLVWLYGLADPEVPSVDEGVADDDDAIEQVTESPATLLSPPRPSAGTSAD</sequence>
<gene>
    <name evidence="2" type="ORF">Q9L58_001521</name>
</gene>
<name>A0ABR3GUU0_9PEZI</name>